<dbReference type="EMBL" id="RAZS01000002">
    <property type="protein sequence ID" value="RKN22090.1"/>
    <property type="molecule type" value="Genomic_DNA"/>
</dbReference>
<feature type="signal peptide" evidence="1">
    <location>
        <begin position="1"/>
        <end position="28"/>
    </location>
</feature>
<dbReference type="NCBIfam" id="NF038134">
    <property type="entry name" value="choice_anch_M"/>
    <property type="match status" value="1"/>
</dbReference>
<protein>
    <recommendedName>
        <fullName evidence="4">Surface-anchored protein</fullName>
    </recommendedName>
</protein>
<dbReference type="NCBIfam" id="TIGR03769">
    <property type="entry name" value="P_ac_wall_RPT"/>
    <property type="match status" value="1"/>
</dbReference>
<evidence type="ECO:0000256" key="1">
    <source>
        <dbReference type="SAM" id="SignalP"/>
    </source>
</evidence>
<evidence type="ECO:0000313" key="2">
    <source>
        <dbReference type="EMBL" id="RKN22090.1"/>
    </source>
</evidence>
<accession>A0ABX9REQ2</accession>
<dbReference type="Proteomes" id="UP000271548">
    <property type="component" value="Unassembled WGS sequence"/>
</dbReference>
<evidence type="ECO:0008006" key="4">
    <source>
        <dbReference type="Google" id="ProtNLM"/>
    </source>
</evidence>
<proteinExistence type="predicted"/>
<keyword evidence="3" id="KW-1185">Reference proteome</keyword>
<keyword evidence="1" id="KW-0732">Signal</keyword>
<gene>
    <name evidence="2" type="ORF">D7147_05010</name>
</gene>
<sequence length="486" mass="50051">MRARGFAALMAGAVVVAGTVLAPAAASAAEKVVLSKGHTDAVDVHYEGGALSLKVHDDTVSPSVTRDPVDVTFQVLPDAAMAVPDDPRFAFLGPVGSQVWLLPMTQDPDLLWPGWNTTTLNSGVFAGDKVRLSLVDVQGPGNVTLFTQDAFGGPIIKFRGDDGLPDAIDVPVHTHAHSNWAFSALGSYTLKFQADATLTSGTTVSTGPVDYSFVVGELPGGGPEVGLSVSGMAEEYQPNDTVTLNAVQTPQTELDHYHWFSKCPGADDYTIISGEAGASYSFTATRELNACEYVAKLYDDDHEVVAASEPVTLWVAFPPEEPGTSQTITASIDETQGSLVISVNPDDRAVVLPPAQLGPAGDRWESNGELRPVTVTDTRAGQPGWSASGQVPADFTGPDAATFSAGYLGWTPQVLAQGSGQGVVAGPQVAPYVVGTGGGLGNSAVLGSAPGGAGRGTAQLGASLRLSVPTETAAGTYTATLTLTAI</sequence>
<reference evidence="2 3" key="1">
    <citation type="submission" date="2018-09" db="EMBL/GenBank/DDBJ databases">
        <title>Micromonospora sp. nov. MS1-9, isolated from a root of Musa sp.</title>
        <authorList>
            <person name="Kuncharoen N."/>
            <person name="Kudo T."/>
            <person name="Ohkuma M."/>
            <person name="Yuki M."/>
            <person name="Tanasupawat S."/>
        </authorList>
    </citation>
    <scope>NUCLEOTIDE SEQUENCE [LARGE SCALE GENOMIC DNA]</scope>
    <source>
        <strain evidence="2 3">NGC1-4</strain>
    </source>
</reference>
<name>A0ABX9REQ2_9ACTN</name>
<organism evidence="2 3">
    <name type="scientific">Micromonospora musae</name>
    <dbReference type="NCBI Taxonomy" id="1894970"/>
    <lineage>
        <taxon>Bacteria</taxon>
        <taxon>Bacillati</taxon>
        <taxon>Actinomycetota</taxon>
        <taxon>Actinomycetes</taxon>
        <taxon>Micromonosporales</taxon>
        <taxon>Micromonosporaceae</taxon>
        <taxon>Micromonospora</taxon>
    </lineage>
</organism>
<comment type="caution">
    <text evidence="2">The sequence shown here is derived from an EMBL/GenBank/DDBJ whole genome shotgun (WGS) entry which is preliminary data.</text>
</comment>
<evidence type="ECO:0000313" key="3">
    <source>
        <dbReference type="Proteomes" id="UP000271548"/>
    </source>
</evidence>
<dbReference type="InterPro" id="IPR022435">
    <property type="entry name" value="Surface-anchored_actinobac"/>
</dbReference>
<feature type="chain" id="PRO_5046524097" description="Surface-anchored protein" evidence="1">
    <location>
        <begin position="29"/>
        <end position="486"/>
    </location>
</feature>